<evidence type="ECO:0000313" key="2">
    <source>
        <dbReference type="Proteomes" id="UP000275777"/>
    </source>
</evidence>
<dbReference type="AlphaFoldDB" id="A0A3S4I851"/>
<gene>
    <name evidence="1" type="ORF">NCTC9695_03655</name>
</gene>
<dbReference type="EMBL" id="LR134182">
    <property type="protein sequence ID" value="VEB43201.1"/>
    <property type="molecule type" value="Genomic_DNA"/>
</dbReference>
<reference evidence="1 2" key="1">
    <citation type="submission" date="2018-12" db="EMBL/GenBank/DDBJ databases">
        <authorList>
            <consortium name="Pathogen Informatics"/>
        </authorList>
    </citation>
    <scope>NUCLEOTIDE SEQUENCE [LARGE SCALE GENOMIC DNA]</scope>
    <source>
        <strain evidence="1 2">NCTC9695</strain>
    </source>
</reference>
<sequence>MAVAGGGAVTDDRLAGSSVALPDAGAGTAASATACEAAGFAAAAGAEAATGADAPP</sequence>
<dbReference type="Proteomes" id="UP000275777">
    <property type="component" value="Chromosome"/>
</dbReference>
<proteinExistence type="predicted"/>
<evidence type="ECO:0000313" key="1">
    <source>
        <dbReference type="EMBL" id="VEB43201.1"/>
    </source>
</evidence>
<protein>
    <submittedName>
        <fullName evidence="1">Uncharacterized protein</fullName>
    </submittedName>
</protein>
<name>A0A3S4I851_CHRVL</name>
<accession>A0A3S4I851</accession>
<organism evidence="1 2">
    <name type="scientific">Chromobacterium violaceum</name>
    <dbReference type="NCBI Taxonomy" id="536"/>
    <lineage>
        <taxon>Bacteria</taxon>
        <taxon>Pseudomonadati</taxon>
        <taxon>Pseudomonadota</taxon>
        <taxon>Betaproteobacteria</taxon>
        <taxon>Neisseriales</taxon>
        <taxon>Chromobacteriaceae</taxon>
        <taxon>Chromobacterium</taxon>
    </lineage>
</organism>